<keyword evidence="3 15" id="KW-0028">Amino-acid biosynthesis</keyword>
<comment type="caution">
    <text evidence="15">Lacks conserved residue(s) required for the propagation of feature annotation.</text>
</comment>
<dbReference type="EMBL" id="SNXO01000033">
    <property type="protein sequence ID" value="TDP51078.1"/>
    <property type="molecule type" value="Genomic_DNA"/>
</dbReference>
<comment type="catalytic activity">
    <reaction evidence="11">
        <text>(2R)-2,3-dihydroxy-3-methylbutanoate = 3-methyl-2-oxobutanoate + H2O</text>
        <dbReference type="Rhea" id="RHEA:24809"/>
        <dbReference type="ChEBI" id="CHEBI:11851"/>
        <dbReference type="ChEBI" id="CHEBI:15377"/>
        <dbReference type="ChEBI" id="CHEBI:49072"/>
        <dbReference type="EC" id="4.2.1.9"/>
    </reaction>
    <physiologicalReaction direction="left-to-right" evidence="11">
        <dbReference type="Rhea" id="RHEA:24810"/>
    </physiologicalReaction>
</comment>
<dbReference type="InterPro" id="IPR042096">
    <property type="entry name" value="Dihydro-acid_dehy_C"/>
</dbReference>
<dbReference type="GO" id="GO:0009099">
    <property type="term" value="P:L-valine biosynthetic process"/>
    <property type="evidence" value="ECO:0007669"/>
    <property type="project" value="UniProtKB-UniRule"/>
</dbReference>
<evidence type="ECO:0000256" key="5">
    <source>
        <dbReference type="ARBA" id="ARBA00022723"/>
    </source>
</evidence>
<comment type="catalytic activity">
    <reaction evidence="15">
        <text>(2R,3R)-2,3-dihydroxy-3-methylpentanoate = (S)-3-methyl-2-oxopentanoate + H2O</text>
        <dbReference type="Rhea" id="RHEA:27694"/>
        <dbReference type="ChEBI" id="CHEBI:15377"/>
        <dbReference type="ChEBI" id="CHEBI:35146"/>
        <dbReference type="ChEBI" id="CHEBI:49258"/>
        <dbReference type="EC" id="4.2.1.9"/>
    </reaction>
</comment>
<keyword evidence="10 15" id="KW-0100">Branched-chain amino acid biosynthesis</keyword>
<dbReference type="InterPro" id="IPR037237">
    <property type="entry name" value="IlvD/EDD_N"/>
</dbReference>
<dbReference type="InterPro" id="IPR020558">
    <property type="entry name" value="DiOHA_6PGluconate_deHydtase_CS"/>
</dbReference>
<dbReference type="Gene3D" id="3.50.30.80">
    <property type="entry name" value="IlvD/EDD C-terminal domain-like"/>
    <property type="match status" value="1"/>
</dbReference>
<dbReference type="PROSITE" id="PS00887">
    <property type="entry name" value="ILVD_EDD_2"/>
    <property type="match status" value="1"/>
</dbReference>
<keyword evidence="7 15" id="KW-0408">Iron</keyword>
<evidence type="ECO:0000256" key="3">
    <source>
        <dbReference type="ARBA" id="ARBA00022605"/>
    </source>
</evidence>
<evidence type="ECO:0000256" key="14">
    <source>
        <dbReference type="ARBA" id="ARBA00029490"/>
    </source>
</evidence>
<comment type="cofactor">
    <cofactor evidence="1 15">
        <name>Mg(2+)</name>
        <dbReference type="ChEBI" id="CHEBI:18420"/>
    </cofactor>
</comment>
<dbReference type="InterPro" id="IPR004404">
    <property type="entry name" value="DihydroxyA_deHydtase"/>
</dbReference>
<dbReference type="HAMAP" id="MF_00012">
    <property type="entry name" value="IlvD"/>
    <property type="match status" value="1"/>
</dbReference>
<evidence type="ECO:0000256" key="9">
    <source>
        <dbReference type="ARBA" id="ARBA00023239"/>
    </source>
</evidence>
<evidence type="ECO:0000256" key="13">
    <source>
        <dbReference type="ARBA" id="ARBA00029437"/>
    </source>
</evidence>
<dbReference type="Pfam" id="PF24877">
    <property type="entry name" value="ILV_EDD_C"/>
    <property type="match status" value="1"/>
</dbReference>
<evidence type="ECO:0000259" key="17">
    <source>
        <dbReference type="Pfam" id="PF24877"/>
    </source>
</evidence>
<dbReference type="AlphaFoldDB" id="A0A4R6PZP3"/>
<feature type="binding site" evidence="15">
    <location>
        <position position="443"/>
    </location>
    <ligand>
        <name>Mg(2+)</name>
        <dbReference type="ChEBI" id="CHEBI:18420"/>
    </ligand>
</feature>
<evidence type="ECO:0000256" key="6">
    <source>
        <dbReference type="ARBA" id="ARBA00022842"/>
    </source>
</evidence>
<dbReference type="OrthoDB" id="9807077at2"/>
<dbReference type="UniPathway" id="UPA00049">
    <property type="reaction ID" value="UER00061"/>
</dbReference>
<feature type="binding site" evidence="15">
    <location>
        <position position="122"/>
    </location>
    <ligand>
        <name>Mg(2+)</name>
        <dbReference type="ChEBI" id="CHEBI:18420"/>
    </ligand>
</feature>
<dbReference type="EC" id="4.2.1.9" evidence="14 15"/>
<evidence type="ECO:0000313" key="18">
    <source>
        <dbReference type="EMBL" id="TDP51078.1"/>
    </source>
</evidence>
<sequence length="555" mass="58621">MAKRSDNVTKGVERAPMRSLFYAMGYTKEELERPLIGVVSAHSEIVPGHINLDKITEAVKAGVRMAGGTPIMFPSIGVCDGIAMGHVGMKYSLASRELIADSVETMAAAHQFDGLVLVPNCDKIVPGMVMGAVRLDIPAVVCSGGPMMSGLVDGTEASLSKIFEAVGARKAGIIDDAGLEEYEQNICPGCGSCSGMYTANSMNCLCEAIGIALPGNGTIPAVHSGRIMLAKHAGMAIMDLVEKNITARQIINEKSIRNAVACDMALGCSTNSVLHLLAIAHEAGVELNMEIFNEISAKTPNLCHLAPAGGTHMHDLNNAGGVQAVLAELNKKNLIDTSLITANGNTVAENIKNARVKTDAIKPIDKPFMESGGLAIMWGNIAQEGSVVKRSAVAPEMLQHTGPARVYNSEEEAIKDIYEGKINDGDVVVIRYEGPKGGPGMREMLNPTSALAGMKKDKTVALITDGRFSGASRGASIGHVCPEAASGGNIGLLKEGDIIEIDIPAGKLNARVSDEEFAERRKAYVPREPNIKSGWLYRYSKMVGPASKGAIMLED</sequence>
<evidence type="ECO:0000256" key="15">
    <source>
        <dbReference type="HAMAP-Rule" id="MF_00012"/>
    </source>
</evidence>
<feature type="domain" description="Dihydroxy-acid/6-phosphogluconate dehydratase C-terminal" evidence="17">
    <location>
        <begin position="360"/>
        <end position="550"/>
    </location>
</feature>
<feature type="active site" description="Proton acceptor" evidence="15">
    <location>
        <position position="469"/>
    </location>
</feature>
<dbReference type="FunFam" id="3.50.30.80:FF:000001">
    <property type="entry name" value="Dihydroxy-acid dehydratase"/>
    <property type="match status" value="1"/>
</dbReference>
<feature type="binding site" evidence="15">
    <location>
        <position position="80"/>
    </location>
    <ligand>
        <name>Mg(2+)</name>
        <dbReference type="ChEBI" id="CHEBI:18420"/>
    </ligand>
</feature>
<dbReference type="PANTHER" id="PTHR43661:SF3">
    <property type="entry name" value="D-XYLONATE DEHYDRATASE YAGF-RELATED"/>
    <property type="match status" value="1"/>
</dbReference>
<dbReference type="Pfam" id="PF00920">
    <property type="entry name" value="ILVD_EDD_N"/>
    <property type="match status" value="1"/>
</dbReference>
<comment type="subunit">
    <text evidence="15">Homodimer.</text>
</comment>
<dbReference type="NCBIfam" id="NF002068">
    <property type="entry name" value="PRK00911.1"/>
    <property type="match status" value="1"/>
</dbReference>
<evidence type="ECO:0000259" key="16">
    <source>
        <dbReference type="Pfam" id="PF00920"/>
    </source>
</evidence>
<feature type="binding site" description="via carbamate group" evidence="15">
    <location>
        <position position="123"/>
    </location>
    <ligand>
        <name>Mg(2+)</name>
        <dbReference type="ChEBI" id="CHEBI:18420"/>
    </ligand>
</feature>
<comment type="pathway">
    <text evidence="12 15">Amino-acid biosynthesis; L-valine biosynthesis; L-valine from pyruvate: step 3/4.</text>
</comment>
<keyword evidence="6 15" id="KW-0460">Magnesium</keyword>
<evidence type="ECO:0000313" key="19">
    <source>
        <dbReference type="Proteomes" id="UP000295500"/>
    </source>
</evidence>
<comment type="similarity">
    <text evidence="2 15">Belongs to the IlvD/Edd family.</text>
</comment>
<dbReference type="InterPro" id="IPR000581">
    <property type="entry name" value="ILV_EDD_N"/>
</dbReference>
<dbReference type="PROSITE" id="PS00886">
    <property type="entry name" value="ILVD_EDD_1"/>
    <property type="match status" value="1"/>
</dbReference>
<dbReference type="GO" id="GO:0009097">
    <property type="term" value="P:isoleucine biosynthetic process"/>
    <property type="evidence" value="ECO:0007669"/>
    <property type="project" value="UniProtKB-UniRule"/>
</dbReference>
<accession>A0A4R6PZP3</accession>
<keyword evidence="5 15" id="KW-0479">Metal-binding</keyword>
<comment type="cofactor">
    <cofactor evidence="15">
        <name>[2Fe-2S] cluster</name>
        <dbReference type="ChEBI" id="CHEBI:190135"/>
    </cofactor>
    <text evidence="15">Binds 1 [2Fe-2S] cluster per subunit. This cluster acts as a Lewis acid cofactor.</text>
</comment>
<proteinExistence type="inferred from homology"/>
<dbReference type="InterPro" id="IPR056740">
    <property type="entry name" value="ILV_EDD_C"/>
</dbReference>
<keyword evidence="4 15" id="KW-0001">2Fe-2S</keyword>
<dbReference type="SUPFAM" id="SSF143975">
    <property type="entry name" value="IlvD/EDD N-terminal domain-like"/>
    <property type="match status" value="1"/>
</dbReference>
<evidence type="ECO:0000256" key="7">
    <source>
        <dbReference type="ARBA" id="ARBA00023004"/>
    </source>
</evidence>
<evidence type="ECO:0000256" key="4">
    <source>
        <dbReference type="ARBA" id="ARBA00022714"/>
    </source>
</evidence>
<gene>
    <name evidence="15" type="primary">ilvD</name>
    <name evidence="18" type="ORF">EV211_13326</name>
</gene>
<evidence type="ECO:0000256" key="10">
    <source>
        <dbReference type="ARBA" id="ARBA00023304"/>
    </source>
</evidence>
<dbReference type="GO" id="GO:0005829">
    <property type="term" value="C:cytosol"/>
    <property type="evidence" value="ECO:0007669"/>
    <property type="project" value="TreeGrafter"/>
</dbReference>
<feature type="modified residue" description="N6-carboxylysine" evidence="15">
    <location>
        <position position="123"/>
    </location>
</feature>
<keyword evidence="9 15" id="KW-0456">Lyase</keyword>
<organism evidence="18 19">
    <name type="scientific">Aminicella lysinilytica</name>
    <dbReference type="NCBI Taxonomy" id="433323"/>
    <lineage>
        <taxon>Bacteria</taxon>
        <taxon>Bacillati</taxon>
        <taxon>Bacillota</taxon>
        <taxon>Clostridia</taxon>
        <taxon>Peptostreptococcales</taxon>
        <taxon>Anaerovoracaceae</taxon>
        <taxon>Aminicella</taxon>
    </lineage>
</organism>
<dbReference type="Proteomes" id="UP000295500">
    <property type="component" value="Unassembled WGS sequence"/>
</dbReference>
<dbReference type="GO" id="GO:0004160">
    <property type="term" value="F:dihydroxy-acid dehydratase activity"/>
    <property type="evidence" value="ECO:0007669"/>
    <property type="project" value="UniProtKB-UniRule"/>
</dbReference>
<dbReference type="SUPFAM" id="SSF52016">
    <property type="entry name" value="LeuD/IlvD-like"/>
    <property type="match status" value="1"/>
</dbReference>
<dbReference type="GO" id="GO:0000287">
    <property type="term" value="F:magnesium ion binding"/>
    <property type="evidence" value="ECO:0007669"/>
    <property type="project" value="UniProtKB-UniRule"/>
</dbReference>
<dbReference type="UniPathway" id="UPA00047">
    <property type="reaction ID" value="UER00057"/>
</dbReference>
<protein>
    <recommendedName>
        <fullName evidence="14 15">Dihydroxy-acid dehydratase</fullName>
        <shortName evidence="15">DAD</shortName>
        <ecNumber evidence="14 15">4.2.1.9</ecNumber>
    </recommendedName>
</protein>
<reference evidence="18 19" key="1">
    <citation type="submission" date="2019-03" db="EMBL/GenBank/DDBJ databases">
        <title>Genomic Encyclopedia of Type Strains, Phase IV (KMG-IV): sequencing the most valuable type-strain genomes for metagenomic binning, comparative biology and taxonomic classification.</title>
        <authorList>
            <person name="Goeker M."/>
        </authorList>
    </citation>
    <scope>NUCLEOTIDE SEQUENCE [LARGE SCALE GENOMIC DNA]</scope>
    <source>
        <strain evidence="18 19">DSM 28287</strain>
    </source>
</reference>
<evidence type="ECO:0000256" key="12">
    <source>
        <dbReference type="ARBA" id="ARBA00029436"/>
    </source>
</evidence>
<comment type="pathway">
    <text evidence="13 15">Amino-acid biosynthesis; L-isoleucine biosynthesis; L-isoleucine from 2-oxobutanoate: step 3/4.</text>
</comment>
<dbReference type="GO" id="GO:0051537">
    <property type="term" value="F:2 iron, 2 sulfur cluster binding"/>
    <property type="evidence" value="ECO:0007669"/>
    <property type="project" value="UniProtKB-UniRule"/>
</dbReference>
<keyword evidence="19" id="KW-1185">Reference proteome</keyword>
<evidence type="ECO:0000256" key="11">
    <source>
        <dbReference type="ARBA" id="ARBA00029304"/>
    </source>
</evidence>
<comment type="function">
    <text evidence="15">Functions in the biosynthesis of branched-chain amino acids. Catalyzes the dehydration of (2R,3R)-2,3-dihydroxy-3-methylpentanoate (2,3-dihydroxy-3-methylvalerate) into 2-oxo-3-methylpentanoate (2-oxo-3-methylvalerate) and of (2R)-2,3-dihydroxy-3-methylbutanoate (2,3-dihydroxyisovalerate) into 2-oxo-3-methylbutanoate (2-oxoisovalerate), the penultimate precursor to L-isoleucine and L-valine, respectively.</text>
</comment>
<evidence type="ECO:0000256" key="2">
    <source>
        <dbReference type="ARBA" id="ARBA00006486"/>
    </source>
</evidence>
<dbReference type="PANTHER" id="PTHR43661">
    <property type="entry name" value="D-XYLONATE DEHYDRATASE"/>
    <property type="match status" value="1"/>
</dbReference>
<dbReference type="RefSeq" id="WP_133529010.1">
    <property type="nucleotide sequence ID" value="NZ_SNXO01000033.1"/>
</dbReference>
<name>A0A4R6PZP3_9FIRM</name>
<comment type="caution">
    <text evidence="18">The sequence shown here is derived from an EMBL/GenBank/DDBJ whole genome shotgun (WGS) entry which is preliminary data.</text>
</comment>
<keyword evidence="8 15" id="KW-0411">Iron-sulfur</keyword>
<dbReference type="NCBIfam" id="TIGR00110">
    <property type="entry name" value="ilvD"/>
    <property type="match status" value="1"/>
</dbReference>
<feature type="domain" description="Dihydroxy-acid/6-phosphogluconate dehydratase N-terminal" evidence="16">
    <location>
        <begin position="33"/>
        <end position="350"/>
    </location>
</feature>
<evidence type="ECO:0000256" key="1">
    <source>
        <dbReference type="ARBA" id="ARBA00001946"/>
    </source>
</evidence>
<evidence type="ECO:0000256" key="8">
    <source>
        <dbReference type="ARBA" id="ARBA00023014"/>
    </source>
</evidence>